<keyword evidence="2" id="KW-1185">Reference proteome</keyword>
<reference evidence="1 2" key="1">
    <citation type="submission" date="2021-06" db="EMBL/GenBank/DDBJ databases">
        <authorList>
            <person name="Palmer J.M."/>
        </authorList>
    </citation>
    <scope>NUCLEOTIDE SEQUENCE [LARGE SCALE GENOMIC DNA]</scope>
    <source>
        <strain evidence="1 2">XC_2019</strain>
        <tissue evidence="1">Muscle</tissue>
    </source>
</reference>
<dbReference type="EMBL" id="JAHRIN010033656">
    <property type="protein sequence ID" value="MEQ2202340.1"/>
    <property type="molecule type" value="Genomic_DNA"/>
</dbReference>
<evidence type="ECO:0000313" key="2">
    <source>
        <dbReference type="Proteomes" id="UP001434883"/>
    </source>
</evidence>
<organism evidence="1 2">
    <name type="scientific">Xenoophorus captivus</name>
    <dbReference type="NCBI Taxonomy" id="1517983"/>
    <lineage>
        <taxon>Eukaryota</taxon>
        <taxon>Metazoa</taxon>
        <taxon>Chordata</taxon>
        <taxon>Craniata</taxon>
        <taxon>Vertebrata</taxon>
        <taxon>Euteleostomi</taxon>
        <taxon>Actinopterygii</taxon>
        <taxon>Neopterygii</taxon>
        <taxon>Teleostei</taxon>
        <taxon>Neoteleostei</taxon>
        <taxon>Acanthomorphata</taxon>
        <taxon>Ovalentaria</taxon>
        <taxon>Atherinomorphae</taxon>
        <taxon>Cyprinodontiformes</taxon>
        <taxon>Goodeidae</taxon>
        <taxon>Xenoophorus</taxon>
    </lineage>
</organism>
<accession>A0ABV0R2K0</accession>
<dbReference type="Proteomes" id="UP001434883">
    <property type="component" value="Unassembled WGS sequence"/>
</dbReference>
<sequence>KNNVHVVLSLAKMGKEGKTLKTKISLEAEELLRQQVGRLLLNDHWPANRDTM</sequence>
<protein>
    <submittedName>
        <fullName evidence="1">Uncharacterized protein</fullName>
    </submittedName>
</protein>
<name>A0ABV0R2K0_9TELE</name>
<proteinExistence type="predicted"/>
<evidence type="ECO:0000313" key="1">
    <source>
        <dbReference type="EMBL" id="MEQ2202340.1"/>
    </source>
</evidence>
<feature type="non-terminal residue" evidence="1">
    <location>
        <position position="1"/>
    </location>
</feature>
<comment type="caution">
    <text evidence="1">The sequence shown here is derived from an EMBL/GenBank/DDBJ whole genome shotgun (WGS) entry which is preliminary data.</text>
</comment>
<gene>
    <name evidence="1" type="ORF">XENOCAPTIV_021476</name>
</gene>